<dbReference type="SUPFAM" id="SSF50044">
    <property type="entry name" value="SH3-domain"/>
    <property type="match status" value="1"/>
</dbReference>
<keyword evidence="1 2" id="KW-0728">SH3 domain</keyword>
<dbReference type="GO" id="GO:0031097">
    <property type="term" value="C:medial cortex"/>
    <property type="evidence" value="ECO:0007669"/>
    <property type="project" value="TreeGrafter"/>
</dbReference>
<dbReference type="PANTHER" id="PTHR47174">
    <property type="entry name" value="BRIDGING INTEGRATOR 3"/>
    <property type="match status" value="1"/>
</dbReference>
<sequence length="466" mass="51747">MQKLQRKAGLLLHRSADDAQVSLLLKDFEDGDKILKSIIESVKAFRIAWTELLQHASGMATDFDDLYQYIHGDPDTNRRYHAATRDQLAKAKAFKECLASCRDVIIQELADVERRVGGPAKETRKHIDAFRKIIKRREDRKLDFERYKSRTVALEQKSTRSERDNNALLKHQIDLDVSEKGYEVADDHLKQSLPGLTKAIMALIPQLVNSQCMIQNTLLGHYYTALHGFCQQYGYAIPSSEWTQVQTEFDDVFPRVKRDTETIGSIAKGKAITQPFATRPDSLQTRTVTHKNGIGSRSSSNGALPAPIPAADSMPPPAYDMSLKPTRTISNNSYSRPTPSPSVASFQTSSEYYNNAPSVAGSQRTPLSPRMQSGGLRPAVSSTSLASSVAAKKKPPPPPPKRKPSGLQQEYVVAQYDFAGGEAGDLPFREGDRIRIVKKTGSINDWWEGECGGRTGSFPANYCKPM</sequence>
<dbReference type="GO" id="GO:0030479">
    <property type="term" value="C:actin cortical patch"/>
    <property type="evidence" value="ECO:0007669"/>
    <property type="project" value="TreeGrafter"/>
</dbReference>
<organism evidence="5 6">
    <name type="scientific">Microthyrium microscopicum</name>
    <dbReference type="NCBI Taxonomy" id="703497"/>
    <lineage>
        <taxon>Eukaryota</taxon>
        <taxon>Fungi</taxon>
        <taxon>Dikarya</taxon>
        <taxon>Ascomycota</taxon>
        <taxon>Pezizomycotina</taxon>
        <taxon>Dothideomycetes</taxon>
        <taxon>Dothideomycetes incertae sedis</taxon>
        <taxon>Microthyriales</taxon>
        <taxon>Microthyriaceae</taxon>
        <taxon>Microthyrium</taxon>
    </lineage>
</organism>
<dbReference type="PANTHER" id="PTHR47174:SF2">
    <property type="entry name" value="SH3 DOMAIN SIGNALLING PROTEIN (AFU_ORTHOLOGUE AFUA_5G07670)"/>
    <property type="match status" value="1"/>
</dbReference>
<dbReference type="PRINTS" id="PR00452">
    <property type="entry name" value="SH3DOMAIN"/>
</dbReference>
<evidence type="ECO:0000256" key="3">
    <source>
        <dbReference type="SAM" id="MobiDB-lite"/>
    </source>
</evidence>
<feature type="compositionally biased region" description="Polar residues" evidence="3">
    <location>
        <begin position="325"/>
        <end position="366"/>
    </location>
</feature>
<dbReference type="InterPro" id="IPR004148">
    <property type="entry name" value="BAR_dom"/>
</dbReference>
<dbReference type="SUPFAM" id="SSF103657">
    <property type="entry name" value="BAR/IMD domain-like"/>
    <property type="match status" value="1"/>
</dbReference>
<evidence type="ECO:0000259" key="4">
    <source>
        <dbReference type="PROSITE" id="PS50002"/>
    </source>
</evidence>
<feature type="domain" description="SH3" evidence="4">
    <location>
        <begin position="407"/>
        <end position="466"/>
    </location>
</feature>
<evidence type="ECO:0000256" key="1">
    <source>
        <dbReference type="ARBA" id="ARBA00022443"/>
    </source>
</evidence>
<evidence type="ECO:0000313" key="6">
    <source>
        <dbReference type="Proteomes" id="UP000799302"/>
    </source>
</evidence>
<evidence type="ECO:0000313" key="5">
    <source>
        <dbReference type="EMBL" id="KAF2674693.1"/>
    </source>
</evidence>
<feature type="compositionally biased region" description="Basic residues" evidence="3">
    <location>
        <begin position="391"/>
        <end position="404"/>
    </location>
</feature>
<dbReference type="Pfam" id="PF03114">
    <property type="entry name" value="BAR"/>
    <property type="match status" value="1"/>
</dbReference>
<dbReference type="InterPro" id="IPR036028">
    <property type="entry name" value="SH3-like_dom_sf"/>
</dbReference>
<dbReference type="Gene3D" id="2.30.30.40">
    <property type="entry name" value="SH3 Domains"/>
    <property type="match status" value="1"/>
</dbReference>
<accession>A0A6A6UT84</accession>
<dbReference type="Proteomes" id="UP000799302">
    <property type="component" value="Unassembled WGS sequence"/>
</dbReference>
<proteinExistence type="predicted"/>
<keyword evidence="6" id="KW-1185">Reference proteome</keyword>
<reference evidence="5" key="1">
    <citation type="journal article" date="2020" name="Stud. Mycol.">
        <title>101 Dothideomycetes genomes: a test case for predicting lifestyles and emergence of pathogens.</title>
        <authorList>
            <person name="Haridas S."/>
            <person name="Albert R."/>
            <person name="Binder M."/>
            <person name="Bloem J."/>
            <person name="Labutti K."/>
            <person name="Salamov A."/>
            <person name="Andreopoulos B."/>
            <person name="Baker S."/>
            <person name="Barry K."/>
            <person name="Bills G."/>
            <person name="Bluhm B."/>
            <person name="Cannon C."/>
            <person name="Castanera R."/>
            <person name="Culley D."/>
            <person name="Daum C."/>
            <person name="Ezra D."/>
            <person name="Gonzalez J."/>
            <person name="Henrissat B."/>
            <person name="Kuo A."/>
            <person name="Liang C."/>
            <person name="Lipzen A."/>
            <person name="Lutzoni F."/>
            <person name="Magnuson J."/>
            <person name="Mondo S."/>
            <person name="Nolan M."/>
            <person name="Ohm R."/>
            <person name="Pangilinan J."/>
            <person name="Park H.-J."/>
            <person name="Ramirez L."/>
            <person name="Alfaro M."/>
            <person name="Sun H."/>
            <person name="Tritt A."/>
            <person name="Yoshinaga Y."/>
            <person name="Zwiers L.-H."/>
            <person name="Turgeon B."/>
            <person name="Goodwin S."/>
            <person name="Spatafora J."/>
            <person name="Crous P."/>
            <person name="Grigoriev I."/>
        </authorList>
    </citation>
    <scope>NUCLEOTIDE SEQUENCE</scope>
    <source>
        <strain evidence="5">CBS 115976</strain>
    </source>
</reference>
<dbReference type="GO" id="GO:0043332">
    <property type="term" value="C:mating projection tip"/>
    <property type="evidence" value="ECO:0007669"/>
    <property type="project" value="TreeGrafter"/>
</dbReference>
<gene>
    <name evidence="5" type="ORF">BT63DRAFT_419977</name>
</gene>
<feature type="compositionally biased region" description="Low complexity" evidence="3">
    <location>
        <begin position="378"/>
        <end position="390"/>
    </location>
</feature>
<dbReference type="Gene3D" id="1.20.1270.60">
    <property type="entry name" value="Arfaptin homology (AH) domain/BAR domain"/>
    <property type="match status" value="1"/>
</dbReference>
<dbReference type="GO" id="GO:1990528">
    <property type="term" value="C:Rvs161p-Rvs167p complex"/>
    <property type="evidence" value="ECO:0007669"/>
    <property type="project" value="TreeGrafter"/>
</dbReference>
<protein>
    <submittedName>
        <fullName evidence="5">SH3 domain-containing protein</fullName>
    </submittedName>
</protein>
<dbReference type="OrthoDB" id="10255128at2759"/>
<evidence type="ECO:0000256" key="2">
    <source>
        <dbReference type="PROSITE-ProRule" id="PRU00192"/>
    </source>
</evidence>
<dbReference type="InterPro" id="IPR046982">
    <property type="entry name" value="BIN3/RVS161-like"/>
</dbReference>
<dbReference type="SMART" id="SM00326">
    <property type="entry name" value="SH3"/>
    <property type="match status" value="1"/>
</dbReference>
<dbReference type="GO" id="GO:0051666">
    <property type="term" value="P:actin cortical patch localization"/>
    <property type="evidence" value="ECO:0007669"/>
    <property type="project" value="InterPro"/>
</dbReference>
<dbReference type="GO" id="GO:0097320">
    <property type="term" value="P:plasma membrane tubulation"/>
    <property type="evidence" value="ECO:0007669"/>
    <property type="project" value="TreeGrafter"/>
</dbReference>
<name>A0A6A6UT84_9PEZI</name>
<dbReference type="FunFam" id="2.30.30.40:FF:000100">
    <property type="entry name" value="SH3 domain-containing YSC84-like protein 1"/>
    <property type="match status" value="1"/>
</dbReference>
<dbReference type="EMBL" id="MU004230">
    <property type="protein sequence ID" value="KAF2674693.1"/>
    <property type="molecule type" value="Genomic_DNA"/>
</dbReference>
<dbReference type="InterPro" id="IPR027267">
    <property type="entry name" value="AH/BAR_dom_sf"/>
</dbReference>
<dbReference type="CDD" id="cd07599">
    <property type="entry name" value="BAR_Rvs167p"/>
    <property type="match status" value="1"/>
</dbReference>
<feature type="region of interest" description="Disordered" evidence="3">
    <location>
        <begin position="278"/>
        <end position="406"/>
    </location>
</feature>
<dbReference type="AlphaFoldDB" id="A0A6A6UT84"/>
<dbReference type="InterPro" id="IPR001452">
    <property type="entry name" value="SH3_domain"/>
</dbReference>
<dbReference type="GO" id="GO:0006897">
    <property type="term" value="P:endocytosis"/>
    <property type="evidence" value="ECO:0007669"/>
    <property type="project" value="InterPro"/>
</dbReference>
<dbReference type="Pfam" id="PF00018">
    <property type="entry name" value="SH3_1"/>
    <property type="match status" value="1"/>
</dbReference>
<dbReference type="GO" id="GO:0008289">
    <property type="term" value="F:lipid binding"/>
    <property type="evidence" value="ECO:0007669"/>
    <property type="project" value="TreeGrafter"/>
</dbReference>
<dbReference type="PROSITE" id="PS50002">
    <property type="entry name" value="SH3"/>
    <property type="match status" value="1"/>
</dbReference>